<feature type="compositionally biased region" description="Basic and acidic residues" evidence="1">
    <location>
        <begin position="81"/>
        <end position="96"/>
    </location>
</feature>
<reference evidence="2" key="1">
    <citation type="submission" date="2023-10" db="EMBL/GenBank/DDBJ databases">
        <authorList>
            <person name="Chen Y."/>
            <person name="Shah S."/>
            <person name="Dougan E. K."/>
            <person name="Thang M."/>
            <person name="Chan C."/>
        </authorList>
    </citation>
    <scope>NUCLEOTIDE SEQUENCE [LARGE SCALE GENOMIC DNA]</scope>
</reference>
<evidence type="ECO:0000313" key="3">
    <source>
        <dbReference type="Proteomes" id="UP001189429"/>
    </source>
</evidence>
<evidence type="ECO:0000256" key="1">
    <source>
        <dbReference type="SAM" id="MobiDB-lite"/>
    </source>
</evidence>
<organism evidence="2 3">
    <name type="scientific">Prorocentrum cordatum</name>
    <dbReference type="NCBI Taxonomy" id="2364126"/>
    <lineage>
        <taxon>Eukaryota</taxon>
        <taxon>Sar</taxon>
        <taxon>Alveolata</taxon>
        <taxon>Dinophyceae</taxon>
        <taxon>Prorocentrales</taxon>
        <taxon>Prorocentraceae</taxon>
        <taxon>Prorocentrum</taxon>
    </lineage>
</organism>
<gene>
    <name evidence="2" type="ORF">PCOR1329_LOCUS11476</name>
</gene>
<evidence type="ECO:0000313" key="2">
    <source>
        <dbReference type="EMBL" id="CAK0804781.1"/>
    </source>
</evidence>
<name>A0ABN9QFP6_9DINO</name>
<keyword evidence="3" id="KW-1185">Reference proteome</keyword>
<comment type="caution">
    <text evidence="2">The sequence shown here is derived from an EMBL/GenBank/DDBJ whole genome shotgun (WGS) entry which is preliminary data.</text>
</comment>
<sequence>MPSNRDRTDNVAPRLTPAPPTPMAQASESAATESSAPWHRDCGQWWQDEAASSQAPWCADAAERWTSWSPSSSWAVWQAPRGDRGWDAGRDDRRGDQLWATKRSGGGHG</sequence>
<feature type="region of interest" description="Disordered" evidence="1">
    <location>
        <begin position="1"/>
        <end position="42"/>
    </location>
</feature>
<dbReference type="Proteomes" id="UP001189429">
    <property type="component" value="Unassembled WGS sequence"/>
</dbReference>
<proteinExistence type="predicted"/>
<accession>A0ABN9QFP6</accession>
<feature type="compositionally biased region" description="Low complexity" evidence="1">
    <location>
        <begin position="26"/>
        <end position="36"/>
    </location>
</feature>
<dbReference type="EMBL" id="CAUYUJ010003318">
    <property type="protein sequence ID" value="CAK0804781.1"/>
    <property type="molecule type" value="Genomic_DNA"/>
</dbReference>
<feature type="region of interest" description="Disordered" evidence="1">
    <location>
        <begin position="69"/>
        <end position="109"/>
    </location>
</feature>
<protein>
    <submittedName>
        <fullName evidence="2">Uncharacterized protein</fullName>
    </submittedName>
</protein>